<comment type="caution">
    <text evidence="12">The sequence shown here is derived from an EMBL/GenBank/DDBJ whole genome shotgun (WGS) entry which is preliminary data.</text>
</comment>
<protein>
    <recommendedName>
        <fullName evidence="10">UDP-2,3-diacylglucosamine hydrolase</fullName>
        <ecNumber evidence="10">3.6.1.54</ecNumber>
    </recommendedName>
    <alternativeName>
        <fullName evidence="10">UDP-2,3-diacylglucosamine diphosphatase</fullName>
    </alternativeName>
</protein>
<feature type="binding site" evidence="10">
    <location>
        <position position="188"/>
    </location>
    <ligand>
        <name>substrate</name>
    </ligand>
</feature>
<evidence type="ECO:0000256" key="9">
    <source>
        <dbReference type="ARBA" id="ARBA00023211"/>
    </source>
</evidence>
<dbReference type="EMBL" id="SMAJ01000003">
    <property type="protein sequence ID" value="TCT09749.1"/>
    <property type="molecule type" value="Genomic_DNA"/>
</dbReference>
<feature type="binding site" evidence="10">
    <location>
        <position position="146"/>
    </location>
    <ligand>
        <name>substrate</name>
    </ligand>
</feature>
<feature type="binding site" evidence="10">
    <location>
        <position position="138"/>
    </location>
    <ligand>
        <name>Mn(2+)</name>
        <dbReference type="ChEBI" id="CHEBI:29035"/>
        <label>2</label>
    </ligand>
</feature>
<organism evidence="12 13">
    <name type="scientific">Paralcaligenes ureilyticus</name>
    <dbReference type="NCBI Taxonomy" id="627131"/>
    <lineage>
        <taxon>Bacteria</taxon>
        <taxon>Pseudomonadati</taxon>
        <taxon>Pseudomonadota</taxon>
        <taxon>Betaproteobacteria</taxon>
        <taxon>Burkholderiales</taxon>
        <taxon>Alcaligenaceae</taxon>
        <taxon>Paralcaligenes</taxon>
    </lineage>
</organism>
<evidence type="ECO:0000256" key="1">
    <source>
        <dbReference type="ARBA" id="ARBA00022475"/>
    </source>
</evidence>
<feature type="binding site" evidence="10">
    <location>
        <position position="219"/>
    </location>
    <ligand>
        <name>Mn(2+)</name>
        <dbReference type="ChEBI" id="CHEBI:29035"/>
        <label>2</label>
    </ligand>
</feature>
<keyword evidence="8 10" id="KW-0472">Membrane</keyword>
<comment type="cofactor">
    <cofactor evidence="10">
        <name>Mn(2+)</name>
        <dbReference type="ChEBI" id="CHEBI:29035"/>
    </cofactor>
    <text evidence="10">Binds 2 Mn(2+) ions per subunit in a binuclear metal center.</text>
</comment>
<proteinExistence type="inferred from homology"/>
<dbReference type="AlphaFoldDB" id="A0A4R3MBW5"/>
<keyword evidence="7 10" id="KW-0443">Lipid metabolism</keyword>
<feature type="binding site" evidence="10">
    <location>
        <position position="31"/>
    </location>
    <ligand>
        <name>Mn(2+)</name>
        <dbReference type="ChEBI" id="CHEBI:29035"/>
        <label>1</label>
    </ligand>
</feature>
<feature type="binding site" evidence="10">
    <location>
        <position position="191"/>
    </location>
    <ligand>
        <name>substrate</name>
    </ligand>
</feature>
<keyword evidence="1 10" id="KW-1003">Cell membrane</keyword>
<accession>A0A4R3MBW5</accession>
<dbReference type="SUPFAM" id="SSF56300">
    <property type="entry name" value="Metallo-dependent phosphatases"/>
    <property type="match status" value="1"/>
</dbReference>
<comment type="subcellular location">
    <subcellularLocation>
        <location evidence="10">Cell inner membrane</location>
        <topology evidence="10">Peripheral membrane protein</topology>
        <orientation evidence="10">Cytoplasmic side</orientation>
    </subcellularLocation>
</comment>
<feature type="binding site" evidence="10">
    <location>
        <begin position="103"/>
        <end position="104"/>
    </location>
    <ligand>
        <name>substrate</name>
    </ligand>
</feature>
<dbReference type="NCBIfam" id="NF003743">
    <property type="entry name" value="PRK05340.1"/>
    <property type="match status" value="1"/>
</dbReference>
<keyword evidence="3 10" id="KW-0997">Cell inner membrane</keyword>
<dbReference type="HAMAP" id="MF_00575">
    <property type="entry name" value="LpxH"/>
    <property type="match status" value="1"/>
</dbReference>
<keyword evidence="4 10" id="KW-0441">Lipid A biosynthesis</keyword>
<evidence type="ECO:0000256" key="10">
    <source>
        <dbReference type="HAMAP-Rule" id="MF_00575"/>
    </source>
</evidence>
<keyword evidence="5 10" id="KW-0479">Metal-binding</keyword>
<dbReference type="GO" id="GO:0008758">
    <property type="term" value="F:UDP-2,3-diacylglucosamine hydrolase activity"/>
    <property type="evidence" value="ECO:0007669"/>
    <property type="project" value="UniProtKB-UniRule"/>
</dbReference>
<evidence type="ECO:0000313" key="13">
    <source>
        <dbReference type="Proteomes" id="UP000295525"/>
    </source>
</evidence>
<evidence type="ECO:0000256" key="6">
    <source>
        <dbReference type="ARBA" id="ARBA00022801"/>
    </source>
</evidence>
<keyword evidence="9 10" id="KW-0464">Manganese</keyword>
<dbReference type="UniPathway" id="UPA00359">
    <property type="reaction ID" value="UER00480"/>
</dbReference>
<comment type="catalytic activity">
    <reaction evidence="10">
        <text>UDP-2-N,3-O-bis[(3R)-3-hydroxytetradecanoyl]-alpha-D-glucosamine + H2O = 2-N,3-O-bis[(3R)-3-hydroxytetradecanoyl]-alpha-D-glucosaminyl 1-phosphate + UMP + 2 H(+)</text>
        <dbReference type="Rhea" id="RHEA:25213"/>
        <dbReference type="ChEBI" id="CHEBI:15377"/>
        <dbReference type="ChEBI" id="CHEBI:15378"/>
        <dbReference type="ChEBI" id="CHEBI:57865"/>
        <dbReference type="ChEBI" id="CHEBI:57957"/>
        <dbReference type="ChEBI" id="CHEBI:78847"/>
        <dbReference type="EC" id="3.6.1.54"/>
    </reaction>
</comment>
<evidence type="ECO:0000256" key="7">
    <source>
        <dbReference type="ARBA" id="ARBA00023098"/>
    </source>
</evidence>
<feature type="binding site" evidence="10">
    <location>
        <position position="29"/>
    </location>
    <ligand>
        <name>Mn(2+)</name>
        <dbReference type="ChEBI" id="CHEBI:29035"/>
        <label>1</label>
    </ligand>
</feature>
<dbReference type="NCBIfam" id="TIGR01854">
    <property type="entry name" value="lipid_A_lpxH"/>
    <property type="match status" value="1"/>
</dbReference>
<feature type="binding site" evidence="10">
    <location>
        <position position="62"/>
    </location>
    <ligand>
        <name>Mn(2+)</name>
        <dbReference type="ChEBI" id="CHEBI:29035"/>
        <label>2</label>
    </ligand>
</feature>
<feature type="domain" description="Calcineurin-like phosphoesterase" evidence="11">
    <location>
        <begin position="24"/>
        <end position="223"/>
    </location>
</feature>
<dbReference type="GO" id="GO:0030145">
    <property type="term" value="F:manganese ion binding"/>
    <property type="evidence" value="ECO:0007669"/>
    <property type="project" value="UniProtKB-UniRule"/>
</dbReference>
<feature type="binding site" evidence="10">
    <location>
        <position position="221"/>
    </location>
    <ligand>
        <name>Mn(2+)</name>
        <dbReference type="ChEBI" id="CHEBI:29035"/>
        <label>1</label>
    </ligand>
</feature>
<feature type="binding site" evidence="10">
    <location>
        <position position="184"/>
    </location>
    <ligand>
        <name>substrate</name>
    </ligand>
</feature>
<gene>
    <name evidence="10" type="primary">lpxH</name>
    <name evidence="12" type="ORF">EDC26_103371</name>
</gene>
<dbReference type="CDD" id="cd07398">
    <property type="entry name" value="MPP_YbbF-LpxH"/>
    <property type="match status" value="1"/>
</dbReference>
<evidence type="ECO:0000256" key="3">
    <source>
        <dbReference type="ARBA" id="ARBA00022519"/>
    </source>
</evidence>
<keyword evidence="6 10" id="KW-0378">Hydrolase</keyword>
<dbReference type="InterPro" id="IPR043461">
    <property type="entry name" value="LpxH-like"/>
</dbReference>
<feature type="binding site" evidence="10">
    <location>
        <position position="219"/>
    </location>
    <ligand>
        <name>substrate</name>
    </ligand>
</feature>
<evidence type="ECO:0000256" key="5">
    <source>
        <dbReference type="ARBA" id="ARBA00022723"/>
    </source>
</evidence>
<keyword evidence="13" id="KW-1185">Reference proteome</keyword>
<reference evidence="12 13" key="1">
    <citation type="submission" date="2019-03" db="EMBL/GenBank/DDBJ databases">
        <title>Genomic Encyclopedia of Type Strains, Phase IV (KMG-IV): sequencing the most valuable type-strain genomes for metagenomic binning, comparative biology and taxonomic classification.</title>
        <authorList>
            <person name="Goeker M."/>
        </authorList>
    </citation>
    <scope>NUCLEOTIDE SEQUENCE [LARGE SCALE GENOMIC DNA]</scope>
    <source>
        <strain evidence="12 13">DSM 24591</strain>
    </source>
</reference>
<dbReference type="GO" id="GO:0005737">
    <property type="term" value="C:cytoplasm"/>
    <property type="evidence" value="ECO:0007669"/>
    <property type="project" value="InterPro"/>
</dbReference>
<dbReference type="Gene3D" id="3.60.21.10">
    <property type="match status" value="1"/>
</dbReference>
<dbReference type="InterPro" id="IPR010138">
    <property type="entry name" value="UDP-diacylglucosamine_Hdrlase"/>
</dbReference>
<comment type="function">
    <text evidence="10">Hydrolyzes the pyrophosphate bond of UDP-2,3-diacylglucosamine to yield 2,3-diacylglucosamine 1-phosphate (lipid X) and UMP by catalyzing the attack of water at the alpha-P atom. Involved in the biosynthesis of lipid A, a phosphorylated glycolipid that anchors the lipopolysaccharide to the outer membrane of the cell.</text>
</comment>
<sequence>MCPLKMWLSRKPRSLNKLRLAGSVWLASDIHLGPQTPATQRAFHAFLDQACTEADSLLLCGDIFDAWIGDDLALAAPPQWLAQTLQKLSQVAAAIPLWIGRGNRDFLMGAELAKHLGAHLLPDACCLDTDHGDILLSHGDEYCTDDHAYQRFRRIVRNRAIQRLFLSLSLNVRRKIALWARSRSMAANRYKATHIMDVAPNAIAHAFNTTGIRTMVHGHTHRPAFHSVQIGTQTCTRIVLPDWDYDHAIPPRGGWLCVNRNGPQFCYPPAR</sequence>
<feature type="binding site" evidence="10">
    <location>
        <position position="103"/>
    </location>
    <ligand>
        <name>Mn(2+)</name>
        <dbReference type="ChEBI" id="CHEBI:29035"/>
        <label>2</label>
    </ligand>
</feature>
<comment type="pathway">
    <text evidence="10">Glycolipid biosynthesis; lipid IV(A) biosynthesis; lipid IV(A) from (3R)-3-hydroxytetradecanoyl-[acyl-carrier-protein] and UDP-N-acetyl-alpha-D-glucosamine: step 4/6.</text>
</comment>
<evidence type="ECO:0000256" key="8">
    <source>
        <dbReference type="ARBA" id="ARBA00023136"/>
    </source>
</evidence>
<comment type="similarity">
    <text evidence="10">Belongs to the LpxH family.</text>
</comment>
<evidence type="ECO:0000259" key="11">
    <source>
        <dbReference type="Pfam" id="PF00149"/>
    </source>
</evidence>
<dbReference type="Proteomes" id="UP000295525">
    <property type="component" value="Unassembled WGS sequence"/>
</dbReference>
<feature type="binding site" evidence="10">
    <location>
        <position position="62"/>
    </location>
    <ligand>
        <name>Mn(2+)</name>
        <dbReference type="ChEBI" id="CHEBI:29035"/>
        <label>1</label>
    </ligand>
</feature>
<evidence type="ECO:0000313" key="12">
    <source>
        <dbReference type="EMBL" id="TCT09749.1"/>
    </source>
</evidence>
<dbReference type="GO" id="GO:0019897">
    <property type="term" value="C:extrinsic component of plasma membrane"/>
    <property type="evidence" value="ECO:0007669"/>
    <property type="project" value="UniProtKB-UniRule"/>
</dbReference>
<dbReference type="PANTHER" id="PTHR34990">
    <property type="entry name" value="UDP-2,3-DIACYLGLUCOSAMINE HYDROLASE-RELATED"/>
    <property type="match status" value="1"/>
</dbReference>
<dbReference type="PANTHER" id="PTHR34990:SF1">
    <property type="entry name" value="UDP-2,3-DIACYLGLUCOSAMINE HYDROLASE"/>
    <property type="match status" value="1"/>
</dbReference>
<dbReference type="Pfam" id="PF00149">
    <property type="entry name" value="Metallophos"/>
    <property type="match status" value="1"/>
</dbReference>
<evidence type="ECO:0000256" key="4">
    <source>
        <dbReference type="ARBA" id="ARBA00022556"/>
    </source>
</evidence>
<dbReference type="GO" id="GO:0009245">
    <property type="term" value="P:lipid A biosynthetic process"/>
    <property type="evidence" value="ECO:0007669"/>
    <property type="project" value="UniProtKB-UniRule"/>
</dbReference>
<keyword evidence="2 10" id="KW-0444">Lipid biosynthesis</keyword>
<name>A0A4R3MBW5_9BURK</name>
<evidence type="ECO:0000256" key="2">
    <source>
        <dbReference type="ARBA" id="ARBA00022516"/>
    </source>
</evidence>
<dbReference type="EC" id="3.6.1.54" evidence="10"/>
<dbReference type="InterPro" id="IPR004843">
    <property type="entry name" value="Calcineurin-like_PHP"/>
</dbReference>
<dbReference type="InterPro" id="IPR029052">
    <property type="entry name" value="Metallo-depent_PP-like"/>
</dbReference>